<keyword evidence="16" id="KW-1185">Reference proteome</keyword>
<dbReference type="GO" id="GO:0005524">
    <property type="term" value="F:ATP binding"/>
    <property type="evidence" value="ECO:0007669"/>
    <property type="project" value="UniProtKB-KW"/>
</dbReference>
<keyword evidence="11" id="KW-0234">DNA repair</keyword>
<dbReference type="GO" id="GO:0003677">
    <property type="term" value="F:DNA binding"/>
    <property type="evidence" value="ECO:0007669"/>
    <property type="project" value="UniProtKB-KW"/>
</dbReference>
<gene>
    <name evidence="15" type="ORF">EubceDRAFT1_2240</name>
</gene>
<dbReference type="HOGENOM" id="CLU_006515_7_0_9"/>
<dbReference type="Gene3D" id="3.90.320.10">
    <property type="match status" value="1"/>
</dbReference>
<evidence type="ECO:0000256" key="13">
    <source>
        <dbReference type="ARBA" id="ARBA00038058"/>
    </source>
</evidence>
<reference evidence="15 16" key="2">
    <citation type="submission" date="2012-02" db="EMBL/GenBank/DDBJ databases">
        <title>Improved High-Quality Draft sequence of Eubacterium cellulosolvens 6.</title>
        <authorList>
            <consortium name="US DOE Joint Genome Institute"/>
            <person name="Lucas S."/>
            <person name="Han J."/>
            <person name="Lapidus A."/>
            <person name="Cheng J.-F."/>
            <person name="Goodwin L."/>
            <person name="Pitluck S."/>
            <person name="Peters L."/>
            <person name="Mikhailova N."/>
            <person name="Gu W."/>
            <person name="Detter J.C."/>
            <person name="Han C."/>
            <person name="Tapia R."/>
            <person name="Land M."/>
            <person name="Hauser L."/>
            <person name="Kyrpides N."/>
            <person name="Ivanova N."/>
            <person name="Pagani I."/>
            <person name="Johnson E."/>
            <person name="Mukhopadhyay B."/>
            <person name="Anderson I."/>
            <person name="Woyke T."/>
        </authorList>
    </citation>
    <scope>NUCLEOTIDE SEQUENCE [LARGE SCALE GENOMIC DNA]</scope>
    <source>
        <strain evidence="15 16">6</strain>
    </source>
</reference>
<keyword evidence="3" id="KW-0547">Nucleotide-binding</keyword>
<proteinExistence type="inferred from homology"/>
<dbReference type="InterPro" id="IPR014013">
    <property type="entry name" value="Helic_SF1/SF2_ATP-bd_DinG/Rad3"/>
</dbReference>
<dbReference type="GO" id="GO:0051539">
    <property type="term" value="F:4 iron, 4 sulfur cluster binding"/>
    <property type="evidence" value="ECO:0007669"/>
    <property type="project" value="UniProtKB-KW"/>
</dbReference>
<evidence type="ECO:0000256" key="8">
    <source>
        <dbReference type="ARBA" id="ARBA00023004"/>
    </source>
</evidence>
<keyword evidence="12" id="KW-0413">Isomerase</keyword>
<dbReference type="GO" id="GO:0016818">
    <property type="term" value="F:hydrolase activity, acting on acid anhydrides, in phosphorus-containing anhydrides"/>
    <property type="evidence" value="ECO:0007669"/>
    <property type="project" value="InterPro"/>
</dbReference>
<dbReference type="SMART" id="SM00491">
    <property type="entry name" value="HELICc2"/>
    <property type="match status" value="1"/>
</dbReference>
<dbReference type="AlphaFoldDB" id="I5AW19"/>
<feature type="domain" description="Helicase ATP-binding" evidence="14">
    <location>
        <begin position="195"/>
        <end position="451"/>
    </location>
</feature>
<dbReference type="Proteomes" id="UP000005753">
    <property type="component" value="Chromosome"/>
</dbReference>
<dbReference type="EMBL" id="CM001487">
    <property type="protein sequence ID" value="EIM57992.1"/>
    <property type="molecule type" value="Genomic_DNA"/>
</dbReference>
<evidence type="ECO:0000313" key="16">
    <source>
        <dbReference type="Proteomes" id="UP000005753"/>
    </source>
</evidence>
<dbReference type="GO" id="GO:0003678">
    <property type="term" value="F:DNA helicase activity"/>
    <property type="evidence" value="ECO:0007669"/>
    <property type="project" value="InterPro"/>
</dbReference>
<reference evidence="15 16" key="1">
    <citation type="submission" date="2010-08" db="EMBL/GenBank/DDBJ databases">
        <authorList>
            <consortium name="US DOE Joint Genome Institute (JGI-PGF)"/>
            <person name="Lucas S."/>
            <person name="Copeland A."/>
            <person name="Lapidus A."/>
            <person name="Cheng J.-F."/>
            <person name="Bruce D."/>
            <person name="Goodwin L."/>
            <person name="Pitluck S."/>
            <person name="Land M.L."/>
            <person name="Hauser L."/>
            <person name="Chang Y.-J."/>
            <person name="Anderson I.J."/>
            <person name="Johnson E."/>
            <person name="Mulhopadhyay B."/>
            <person name="Kyrpides N."/>
            <person name="Woyke T.J."/>
        </authorList>
    </citation>
    <scope>NUCLEOTIDE SEQUENCE [LARGE SCALE GENOMIC DNA]</scope>
    <source>
        <strain evidence="15 16">6</strain>
    </source>
</reference>
<dbReference type="Gene3D" id="1.10.30.20">
    <property type="entry name" value="Bacterial XPD DNA helicase, FeS cluster domain"/>
    <property type="match status" value="1"/>
</dbReference>
<dbReference type="Gene3D" id="1.10.275.40">
    <property type="match status" value="1"/>
</dbReference>
<accession>I5AW19</accession>
<keyword evidence="2" id="KW-0479">Metal-binding</keyword>
<dbReference type="Gene3D" id="3.40.50.300">
    <property type="entry name" value="P-loop containing nucleotide triphosphate hydrolases"/>
    <property type="match status" value="2"/>
</dbReference>
<dbReference type="eggNOG" id="COG1199">
    <property type="taxonomic scope" value="Bacteria"/>
</dbReference>
<evidence type="ECO:0000256" key="6">
    <source>
        <dbReference type="ARBA" id="ARBA00022806"/>
    </source>
</evidence>
<evidence type="ECO:0000256" key="2">
    <source>
        <dbReference type="ARBA" id="ARBA00022723"/>
    </source>
</evidence>
<dbReference type="InterPro" id="IPR045028">
    <property type="entry name" value="DinG/Rad3-like"/>
</dbReference>
<dbReference type="GO" id="GO:0006281">
    <property type="term" value="P:DNA repair"/>
    <property type="evidence" value="ECO:0007669"/>
    <property type="project" value="UniProtKB-KW"/>
</dbReference>
<keyword evidence="9" id="KW-0411">Iron-sulfur</keyword>
<comment type="similarity">
    <text evidence="13">Belongs to the helicase family. DinG subfamily.</text>
</comment>
<dbReference type="InterPro" id="IPR010614">
    <property type="entry name" value="RAD3-like_helicase_DEAD"/>
</dbReference>
<dbReference type="PANTHER" id="PTHR11472">
    <property type="entry name" value="DNA REPAIR DEAD HELICASE RAD3/XP-D SUBFAMILY MEMBER"/>
    <property type="match status" value="1"/>
</dbReference>
<keyword evidence="6 15" id="KW-0347">Helicase</keyword>
<dbReference type="Pfam" id="PF00270">
    <property type="entry name" value="DEAD"/>
    <property type="match status" value="1"/>
</dbReference>
<evidence type="ECO:0000256" key="11">
    <source>
        <dbReference type="ARBA" id="ARBA00023204"/>
    </source>
</evidence>
<sequence>MNSENQSAELPEVKVSVRSLVEFILRSGDLNQSRGGWAEREAMQAGSRIHRKIQKSRGSGYRAEVALKHSVSYENFILTVEGRADGVYEDGRYKEKRGTVVEEIKGVYADPEKFEEPVPVHLAQAKCYACILAMQQELEEIHVCMTYVNLETERERRFFSDHSLDELKEWFTKLLDDYSRWVEFRVHWEQTRNLSMQGLEFPFAYRKGQRELVVDVYRTILREKQLFVQAPTGIGKTMSTVFPSVRALGEKKADKIFYLTAKTITRSVAQEAFRTLADRGLRIKALTITAKEKICVCGEPECTPERCSRAKGHFDRVNDALYEMITTREDFGREAVEAQAQKWNVCPYELQLDLADFADAVICDYNYVFDPNARLKRFFGETAPKGEYIFLIDEAHNLVERGREMFSAGLYESAFLSTRKMIRALRRNLDKKRDEDLYRMTGRLDRILKKCVQTMEIWKENCNGCRELPQLGDFPIQLLSLTGVLEDLLGEMDEGEDRKHLLEFYFAVAGFGYVLELFDENYLIYNRLTKGGDFFVKLLCVNPATNLQNCLDKGRTAVFYSATMLPVRYYQKLLTSKEDNYAVYIDSPFDVSRRFLAIGTDVSSRYTRRTHDEFVKLAAYIQLVAEKKRGNYLVFFPSYQMMQEVADIYLNDFANPENPFEADADPGERVECLIQNPSMDEREREEFLEHFQQEREGTLIGFCVLGGIFSEGIDLKGDTLIGVLVVGTGLPQIGDERELLRSYYDRMGMNGFDYAYRFPGMNKVLQAAGRVIRTTEDRGVILLLDERFAYREYREQFPREWADARKITLRNAAAQIQAFWNGESML</sequence>
<dbReference type="PANTHER" id="PTHR11472:SF34">
    <property type="entry name" value="REGULATOR OF TELOMERE ELONGATION HELICASE 1"/>
    <property type="match status" value="1"/>
</dbReference>
<evidence type="ECO:0000313" key="15">
    <source>
        <dbReference type="EMBL" id="EIM57992.1"/>
    </source>
</evidence>
<keyword evidence="5" id="KW-0378">Hydrolase</keyword>
<evidence type="ECO:0000256" key="9">
    <source>
        <dbReference type="ARBA" id="ARBA00023014"/>
    </source>
</evidence>
<evidence type="ECO:0000256" key="4">
    <source>
        <dbReference type="ARBA" id="ARBA00022763"/>
    </source>
</evidence>
<keyword evidence="4" id="KW-0227">DNA damage</keyword>
<dbReference type="InterPro" id="IPR042493">
    <property type="entry name" value="XPD_DNA_FeS"/>
</dbReference>
<evidence type="ECO:0000256" key="7">
    <source>
        <dbReference type="ARBA" id="ARBA00022840"/>
    </source>
</evidence>
<keyword evidence="8" id="KW-0408">Iron</keyword>
<evidence type="ECO:0000256" key="3">
    <source>
        <dbReference type="ARBA" id="ARBA00022741"/>
    </source>
</evidence>
<keyword evidence="1" id="KW-0004">4Fe-4S</keyword>
<dbReference type="OrthoDB" id="9765586at2"/>
<dbReference type="SMART" id="SM00488">
    <property type="entry name" value="DEXDc2"/>
    <property type="match status" value="1"/>
</dbReference>
<evidence type="ECO:0000256" key="1">
    <source>
        <dbReference type="ARBA" id="ARBA00022485"/>
    </source>
</evidence>
<organism evidence="15 16">
    <name type="scientific">Eubacterium cellulosolvens (strain ATCC 43171 / JCM 9499 / 6)</name>
    <name type="common">Cillobacterium cellulosolvens</name>
    <dbReference type="NCBI Taxonomy" id="633697"/>
    <lineage>
        <taxon>Bacteria</taxon>
        <taxon>Bacillati</taxon>
        <taxon>Bacillota</taxon>
        <taxon>Clostridia</taxon>
        <taxon>Eubacteriales</taxon>
        <taxon>Eubacteriaceae</taxon>
        <taxon>Eubacterium</taxon>
    </lineage>
</organism>
<evidence type="ECO:0000256" key="12">
    <source>
        <dbReference type="ARBA" id="ARBA00023235"/>
    </source>
</evidence>
<evidence type="ECO:0000259" key="14">
    <source>
        <dbReference type="PROSITE" id="PS51193"/>
    </source>
</evidence>
<dbReference type="InterPro" id="IPR011545">
    <property type="entry name" value="DEAD/DEAH_box_helicase_dom"/>
</dbReference>
<dbReference type="InterPro" id="IPR027417">
    <property type="entry name" value="P-loop_NTPase"/>
</dbReference>
<name>I5AW19_EUBC6</name>
<dbReference type="STRING" id="633697.EubceDRAFT1_2240"/>
<dbReference type="SUPFAM" id="SSF52540">
    <property type="entry name" value="P-loop containing nucleoside triphosphate hydrolases"/>
    <property type="match status" value="1"/>
</dbReference>
<evidence type="ECO:0000256" key="5">
    <source>
        <dbReference type="ARBA" id="ARBA00022801"/>
    </source>
</evidence>
<dbReference type="InterPro" id="IPR006554">
    <property type="entry name" value="Helicase-like_DEXD_c2"/>
</dbReference>
<keyword evidence="10" id="KW-0238">DNA-binding</keyword>
<keyword evidence="7" id="KW-0067">ATP-binding</keyword>
<dbReference type="Pfam" id="PF06733">
    <property type="entry name" value="DEAD_2"/>
    <property type="match status" value="1"/>
</dbReference>
<protein>
    <submittedName>
        <fullName evidence="15">DNA helicase, Rad3</fullName>
    </submittedName>
</protein>
<evidence type="ECO:0000256" key="10">
    <source>
        <dbReference type="ARBA" id="ARBA00023125"/>
    </source>
</evidence>
<dbReference type="Pfam" id="PF13307">
    <property type="entry name" value="Helicase_C_2"/>
    <property type="match status" value="1"/>
</dbReference>
<dbReference type="InterPro" id="IPR006555">
    <property type="entry name" value="ATP-dep_Helicase_C"/>
</dbReference>
<dbReference type="InterPro" id="IPR011604">
    <property type="entry name" value="PDDEXK-like_dom_sf"/>
</dbReference>
<dbReference type="GO" id="GO:0046872">
    <property type="term" value="F:metal ion binding"/>
    <property type="evidence" value="ECO:0007669"/>
    <property type="project" value="UniProtKB-KW"/>
</dbReference>
<dbReference type="PROSITE" id="PS51193">
    <property type="entry name" value="HELICASE_ATP_BIND_2"/>
    <property type="match status" value="1"/>
</dbReference>